<dbReference type="Pfam" id="PF01909">
    <property type="entry name" value="NTP_transf_2"/>
    <property type="match status" value="1"/>
</dbReference>
<dbReference type="SUPFAM" id="SSF81301">
    <property type="entry name" value="Nucleotidyltransferase"/>
    <property type="match status" value="1"/>
</dbReference>
<evidence type="ECO:0000313" key="3">
    <source>
        <dbReference type="Proteomes" id="UP000243063"/>
    </source>
</evidence>
<gene>
    <name evidence="2" type="ORF">SAMN05216580_1998</name>
</gene>
<dbReference type="GO" id="GO:0016779">
    <property type="term" value="F:nucleotidyltransferase activity"/>
    <property type="evidence" value="ECO:0007669"/>
    <property type="project" value="InterPro"/>
</dbReference>
<keyword evidence="3" id="KW-1185">Reference proteome</keyword>
<proteinExistence type="predicted"/>
<organism evidence="2 3">
    <name type="scientific">Geopseudomonas guangdongensis</name>
    <dbReference type="NCBI Taxonomy" id="1245526"/>
    <lineage>
        <taxon>Bacteria</taxon>
        <taxon>Pseudomonadati</taxon>
        <taxon>Pseudomonadota</taxon>
        <taxon>Gammaproteobacteria</taxon>
        <taxon>Pseudomonadales</taxon>
        <taxon>Pseudomonadaceae</taxon>
        <taxon>Geopseudomonas</taxon>
    </lineage>
</organism>
<evidence type="ECO:0000313" key="2">
    <source>
        <dbReference type="EMBL" id="SDU23844.1"/>
    </source>
</evidence>
<evidence type="ECO:0000259" key="1">
    <source>
        <dbReference type="Pfam" id="PF01909"/>
    </source>
</evidence>
<reference evidence="3" key="1">
    <citation type="submission" date="2016-10" db="EMBL/GenBank/DDBJ databases">
        <authorList>
            <person name="Varghese N."/>
            <person name="Submissions S."/>
        </authorList>
    </citation>
    <scope>NUCLEOTIDE SEQUENCE [LARGE SCALE GENOMIC DNA]</scope>
    <source>
        <strain evidence="3">CCTCC 2012022</strain>
    </source>
</reference>
<dbReference type="Gene3D" id="3.30.460.10">
    <property type="entry name" value="Beta Polymerase, domain 2"/>
    <property type="match status" value="1"/>
</dbReference>
<feature type="domain" description="Polymerase nucleotidyl transferase" evidence="1">
    <location>
        <begin position="17"/>
        <end position="96"/>
    </location>
</feature>
<accession>A0A1H2GW46</accession>
<dbReference type="EMBL" id="LT629780">
    <property type="protein sequence ID" value="SDU23844.1"/>
    <property type="molecule type" value="Genomic_DNA"/>
</dbReference>
<dbReference type="InterPro" id="IPR043519">
    <property type="entry name" value="NT_sf"/>
</dbReference>
<name>A0A1H2GW46_9GAMM</name>
<dbReference type="Proteomes" id="UP000243063">
    <property type="component" value="Chromosome I"/>
</dbReference>
<keyword evidence="2" id="KW-0808">Transferase</keyword>
<sequence>MPRLESERLQLLPRHLEMVRQILGRHVADAEVWAYGSRVAGDSYEASDLDLVLRTPTAPEQPDLRLGALREAFVDSNLPIIVQVVDWARIPEAFRREIEAGYVVVQGAIAETPHRA</sequence>
<dbReference type="OrthoDB" id="1275217at2"/>
<dbReference type="InterPro" id="IPR002934">
    <property type="entry name" value="Polymerase_NTP_transf_dom"/>
</dbReference>
<dbReference type="RefSeq" id="WP_090214046.1">
    <property type="nucleotide sequence ID" value="NZ_LT629780.1"/>
</dbReference>
<dbReference type="AlphaFoldDB" id="A0A1H2GW46"/>
<dbReference type="STRING" id="1245526.SAMN05216580_1998"/>
<protein>
    <submittedName>
        <fullName evidence="2">Nucleotidyltransferase domain-containing protein</fullName>
    </submittedName>
</protein>